<evidence type="ECO:0000256" key="1">
    <source>
        <dbReference type="SAM" id="Phobius"/>
    </source>
</evidence>
<proteinExistence type="predicted"/>
<evidence type="ECO:0000313" key="2">
    <source>
        <dbReference type="EMBL" id="ALU26562.1"/>
    </source>
</evidence>
<gene>
    <name evidence="2" type="ORF">AS202_10560</name>
</gene>
<evidence type="ECO:0000313" key="3">
    <source>
        <dbReference type="Proteomes" id="UP000069030"/>
    </source>
</evidence>
<keyword evidence="1" id="KW-1133">Transmembrane helix</keyword>
<organism evidence="2 3">
    <name type="scientific">Myroides odoratimimus</name>
    <dbReference type="NCBI Taxonomy" id="76832"/>
    <lineage>
        <taxon>Bacteria</taxon>
        <taxon>Pseudomonadati</taxon>
        <taxon>Bacteroidota</taxon>
        <taxon>Flavobacteriia</taxon>
        <taxon>Flavobacteriales</taxon>
        <taxon>Flavobacteriaceae</taxon>
        <taxon>Myroides</taxon>
    </lineage>
</organism>
<reference evidence="2 3" key="1">
    <citation type="journal article" date="2016" name="J. Zhejiang Univ. Sci. B">
        <title>Antibiotic resistance mechanisms of Myroides sp.</title>
        <authorList>
            <person name="Hu S."/>
            <person name="Yuan S."/>
            <person name="Qu H."/>
            <person name="Jiang T."/>
            <person name="Zhou Y."/>
            <person name="Wang M."/>
            <person name="Ming D."/>
        </authorList>
    </citation>
    <scope>NUCLEOTIDE SEQUENCE [LARGE SCALE GENOMIC DNA]</scope>
    <source>
        <strain evidence="2 3">PR63039</strain>
    </source>
</reference>
<sequence length="104" mass="12264">MIDAYVEKDSRKFMGGLPRWEYIIHLLVNGFHFASIAVFIVIKVDINYNRIILNSNFQQIESFKFFNIIALNLLPGAIIISLLHILVYNKQFNYYFNKIQLKCC</sequence>
<dbReference type="Proteomes" id="UP000069030">
    <property type="component" value="Chromosome"/>
</dbReference>
<dbReference type="KEGG" id="mod:AS202_10560"/>
<dbReference type="AlphaFoldDB" id="A0AAI8C5N4"/>
<keyword evidence="1" id="KW-0812">Transmembrane</keyword>
<feature type="transmembrane region" description="Helical" evidence="1">
    <location>
        <begin position="22"/>
        <end position="44"/>
    </location>
</feature>
<dbReference type="EMBL" id="CP013690">
    <property type="protein sequence ID" value="ALU26562.1"/>
    <property type="molecule type" value="Genomic_DNA"/>
</dbReference>
<protein>
    <submittedName>
        <fullName evidence="2">Uncharacterized protein</fullName>
    </submittedName>
</protein>
<feature type="transmembrane region" description="Helical" evidence="1">
    <location>
        <begin position="65"/>
        <end position="87"/>
    </location>
</feature>
<keyword evidence="1" id="KW-0472">Membrane</keyword>
<accession>A0AAI8C5N4</accession>
<name>A0AAI8C5N4_9FLAO</name>